<dbReference type="eggNOG" id="ENOG50331D6">
    <property type="taxonomic scope" value="Bacteria"/>
</dbReference>
<dbReference type="STRING" id="760192.Halhy_1907"/>
<dbReference type="Proteomes" id="UP000008461">
    <property type="component" value="Chromosome"/>
</dbReference>
<evidence type="ECO:0000313" key="3">
    <source>
        <dbReference type="Proteomes" id="UP000008461"/>
    </source>
</evidence>
<dbReference type="RefSeq" id="WP_013764345.1">
    <property type="nucleotide sequence ID" value="NC_015510.1"/>
</dbReference>
<dbReference type="EMBL" id="CP002691">
    <property type="protein sequence ID" value="AEE49792.1"/>
    <property type="molecule type" value="Genomic_DNA"/>
</dbReference>
<name>F4L5B2_HALH1</name>
<reference evidence="2 3" key="1">
    <citation type="journal article" date="2011" name="Stand. Genomic Sci.">
        <title>Complete genome sequence of Haliscomenobacter hydrossis type strain (O).</title>
        <authorList>
            <consortium name="US DOE Joint Genome Institute (JGI-PGF)"/>
            <person name="Daligault H."/>
            <person name="Lapidus A."/>
            <person name="Zeytun A."/>
            <person name="Nolan M."/>
            <person name="Lucas S."/>
            <person name="Del Rio T.G."/>
            <person name="Tice H."/>
            <person name="Cheng J.F."/>
            <person name="Tapia R."/>
            <person name="Han C."/>
            <person name="Goodwin L."/>
            <person name="Pitluck S."/>
            <person name="Liolios K."/>
            <person name="Pagani I."/>
            <person name="Ivanova N."/>
            <person name="Huntemann M."/>
            <person name="Mavromatis K."/>
            <person name="Mikhailova N."/>
            <person name="Pati A."/>
            <person name="Chen A."/>
            <person name="Palaniappan K."/>
            <person name="Land M."/>
            <person name="Hauser L."/>
            <person name="Brambilla E.M."/>
            <person name="Rohde M."/>
            <person name="Verbarg S."/>
            <person name="Goker M."/>
            <person name="Bristow J."/>
            <person name="Eisen J.A."/>
            <person name="Markowitz V."/>
            <person name="Hugenholtz P."/>
            <person name="Kyrpides N.C."/>
            <person name="Klenk H.P."/>
            <person name="Woyke T."/>
        </authorList>
    </citation>
    <scope>NUCLEOTIDE SEQUENCE [LARGE SCALE GENOMIC DNA]</scope>
    <source>
        <strain evidence="3">ATCC 27775 / DSM 1100 / LMG 10767 / O</strain>
    </source>
</reference>
<keyword evidence="3" id="KW-1185">Reference proteome</keyword>
<dbReference type="KEGG" id="hhy:Halhy_1907"/>
<reference key="2">
    <citation type="submission" date="2011-04" db="EMBL/GenBank/DDBJ databases">
        <title>Complete sequence of chromosome of Haliscomenobacter hydrossis DSM 1100.</title>
        <authorList>
            <consortium name="US DOE Joint Genome Institute (JGI-PGF)"/>
            <person name="Lucas S."/>
            <person name="Han J."/>
            <person name="Lapidus A."/>
            <person name="Bruce D."/>
            <person name="Goodwin L."/>
            <person name="Pitluck S."/>
            <person name="Peters L."/>
            <person name="Kyrpides N."/>
            <person name="Mavromatis K."/>
            <person name="Ivanova N."/>
            <person name="Ovchinnikova G."/>
            <person name="Pagani I."/>
            <person name="Daligault H."/>
            <person name="Detter J.C."/>
            <person name="Han C."/>
            <person name="Land M."/>
            <person name="Hauser L."/>
            <person name="Markowitz V."/>
            <person name="Cheng J.-F."/>
            <person name="Hugenholtz P."/>
            <person name="Woyke T."/>
            <person name="Wu D."/>
            <person name="Verbarg S."/>
            <person name="Frueling A."/>
            <person name="Brambilla E."/>
            <person name="Klenk H.-P."/>
            <person name="Eisen J.A."/>
        </authorList>
    </citation>
    <scope>NUCLEOTIDE SEQUENCE</scope>
    <source>
        <strain>DSM 1100</strain>
    </source>
</reference>
<feature type="domain" description="DUF6922" evidence="1">
    <location>
        <begin position="12"/>
        <end position="62"/>
    </location>
</feature>
<evidence type="ECO:0000313" key="2">
    <source>
        <dbReference type="EMBL" id="AEE49792.1"/>
    </source>
</evidence>
<dbReference type="InterPro" id="IPR053830">
    <property type="entry name" value="DUF6922"/>
</dbReference>
<dbReference type="AlphaFoldDB" id="F4L5B2"/>
<sequence length="103" mass="12320">MSTSDKELIHQFSDYLFWDVDRTNLDTERSKVYIIDRVLSHGMLSDWFLIKKIYGNKSIRDVALNLRYLDKYALAFCSAYFGEPIQHFRCYTHTQSNPGHWNY</sequence>
<evidence type="ECO:0000259" key="1">
    <source>
        <dbReference type="Pfam" id="PF21956"/>
    </source>
</evidence>
<accession>F4L5B2</accession>
<protein>
    <recommendedName>
        <fullName evidence="1">DUF6922 domain-containing protein</fullName>
    </recommendedName>
</protein>
<gene>
    <name evidence="2" type="ordered locus">Halhy_1907</name>
</gene>
<dbReference type="Pfam" id="PF21956">
    <property type="entry name" value="DUF6922"/>
    <property type="match status" value="1"/>
</dbReference>
<organism evidence="2 3">
    <name type="scientific">Haliscomenobacter hydrossis (strain ATCC 27775 / DSM 1100 / LMG 10767 / O)</name>
    <dbReference type="NCBI Taxonomy" id="760192"/>
    <lineage>
        <taxon>Bacteria</taxon>
        <taxon>Pseudomonadati</taxon>
        <taxon>Bacteroidota</taxon>
        <taxon>Saprospiria</taxon>
        <taxon>Saprospirales</taxon>
        <taxon>Haliscomenobacteraceae</taxon>
        <taxon>Haliscomenobacter</taxon>
    </lineage>
</organism>
<dbReference type="HOGENOM" id="CLU_153917_2_0_10"/>
<proteinExistence type="predicted"/>